<dbReference type="PANTHER" id="PTHR10138:SF0">
    <property type="entry name" value="TRYPTOPHAN 2,3-DIOXYGENASE"/>
    <property type="match status" value="1"/>
</dbReference>
<gene>
    <name evidence="1" type="ORF">FB471_0522</name>
</gene>
<protein>
    <submittedName>
        <fullName evidence="1">Tryptophan 2,3-dioxygenase</fullName>
    </submittedName>
</protein>
<dbReference type="PANTHER" id="PTHR10138">
    <property type="entry name" value="TRYPTOPHAN 2,3-DIOXYGENASE"/>
    <property type="match status" value="1"/>
</dbReference>
<dbReference type="SUPFAM" id="SSF140959">
    <property type="entry name" value="Indolic compounds 2,3-dioxygenase-like"/>
    <property type="match status" value="1"/>
</dbReference>
<dbReference type="GO" id="GO:0020037">
    <property type="term" value="F:heme binding"/>
    <property type="evidence" value="ECO:0007669"/>
    <property type="project" value="InterPro"/>
</dbReference>
<dbReference type="Pfam" id="PF03301">
    <property type="entry name" value="Trp_dioxygenase"/>
    <property type="match status" value="1"/>
</dbReference>
<keyword evidence="2" id="KW-1185">Reference proteome</keyword>
<sequence length="214" mass="23589">MVAGRYGRYLRLGELLGLQRPRAAEGRAEPSDAYASEHLFIVVQQASELLLRQVLLDLGSAVEHLESARPELVAATRRVERATAVIAQLTGQLALLWQVPQRQLAGLRCRVGAIGAGHSEQVTRLLEVMGLAGTPSPLEAALLRLLRRRPCDVDGVPELARSMKQLALAMWSWQARHAELAGRGLHSDGTGGIPLMRSRLRIAFPRLPDLERWH</sequence>
<dbReference type="GO" id="GO:0019442">
    <property type="term" value="P:L-tryptophan catabolic process to acetyl-CoA"/>
    <property type="evidence" value="ECO:0007669"/>
    <property type="project" value="TreeGrafter"/>
</dbReference>
<dbReference type="GO" id="GO:0046872">
    <property type="term" value="F:metal ion binding"/>
    <property type="evidence" value="ECO:0007669"/>
    <property type="project" value="InterPro"/>
</dbReference>
<dbReference type="Gene3D" id="1.20.58.480">
    <property type="match status" value="1"/>
</dbReference>
<keyword evidence="1" id="KW-0560">Oxidoreductase</keyword>
<organism evidence="1 2">
    <name type="scientific">Amycolatopsis cihanbeyliensis</name>
    <dbReference type="NCBI Taxonomy" id="1128664"/>
    <lineage>
        <taxon>Bacteria</taxon>
        <taxon>Bacillati</taxon>
        <taxon>Actinomycetota</taxon>
        <taxon>Actinomycetes</taxon>
        <taxon>Pseudonocardiales</taxon>
        <taxon>Pseudonocardiaceae</taxon>
        <taxon>Amycolatopsis</taxon>
    </lineage>
</organism>
<name>A0A542DCR5_AMYCI</name>
<dbReference type="Proteomes" id="UP000320876">
    <property type="component" value="Unassembled WGS sequence"/>
</dbReference>
<dbReference type="RefSeq" id="WP_170220676.1">
    <property type="nucleotide sequence ID" value="NZ_VFML01000001.1"/>
</dbReference>
<dbReference type="EMBL" id="VFML01000001">
    <property type="protein sequence ID" value="TQJ00871.1"/>
    <property type="molecule type" value="Genomic_DNA"/>
</dbReference>
<dbReference type="AlphaFoldDB" id="A0A542DCR5"/>
<dbReference type="InterPro" id="IPR037217">
    <property type="entry name" value="Trp/Indoleamine_2_3_dOase-like"/>
</dbReference>
<dbReference type="GO" id="GO:0019441">
    <property type="term" value="P:L-tryptophan catabolic process to kynurenine"/>
    <property type="evidence" value="ECO:0007669"/>
    <property type="project" value="InterPro"/>
</dbReference>
<comment type="caution">
    <text evidence="1">The sequence shown here is derived from an EMBL/GenBank/DDBJ whole genome shotgun (WGS) entry which is preliminary data.</text>
</comment>
<reference evidence="1 2" key="1">
    <citation type="submission" date="2019-06" db="EMBL/GenBank/DDBJ databases">
        <title>Sequencing the genomes of 1000 actinobacteria strains.</title>
        <authorList>
            <person name="Klenk H.-P."/>
        </authorList>
    </citation>
    <scope>NUCLEOTIDE SEQUENCE [LARGE SCALE GENOMIC DNA]</scope>
    <source>
        <strain evidence="1 2">DSM 45679</strain>
    </source>
</reference>
<accession>A0A542DCR5</accession>
<evidence type="ECO:0000313" key="2">
    <source>
        <dbReference type="Proteomes" id="UP000320876"/>
    </source>
</evidence>
<evidence type="ECO:0000313" key="1">
    <source>
        <dbReference type="EMBL" id="TQJ00871.1"/>
    </source>
</evidence>
<keyword evidence="1" id="KW-0223">Dioxygenase</keyword>
<dbReference type="InterPro" id="IPR004981">
    <property type="entry name" value="Trp_2_3_dOase"/>
</dbReference>
<dbReference type="GO" id="GO:0004833">
    <property type="term" value="F:L-tryptophan 2,3-dioxygenase activity"/>
    <property type="evidence" value="ECO:0007669"/>
    <property type="project" value="InterPro"/>
</dbReference>
<proteinExistence type="predicted"/>